<dbReference type="InterPro" id="IPR020892">
    <property type="entry name" value="Cyclophilin-type_PPIase_CS"/>
</dbReference>
<name>G8M2M8_ACECE</name>
<dbReference type="PANTHER" id="PTHR45625">
    <property type="entry name" value="PEPTIDYL-PROLYL CIS-TRANS ISOMERASE-RELATED"/>
    <property type="match status" value="1"/>
</dbReference>
<dbReference type="InterPro" id="IPR044666">
    <property type="entry name" value="Cyclophilin_A-like"/>
</dbReference>
<evidence type="ECO:0000256" key="1">
    <source>
        <dbReference type="ARBA" id="ARBA00002388"/>
    </source>
</evidence>
<dbReference type="HOGENOM" id="CLU_699626_0_0_9"/>
<dbReference type="PROSITE" id="PS50072">
    <property type="entry name" value="CSA_PPIASE_2"/>
    <property type="match status" value="1"/>
</dbReference>
<organism evidence="6 7">
    <name type="scientific">Acetivibrio clariflavus (strain DSM 19732 / NBRC 101661 / EBR45)</name>
    <name type="common">Clostridium clariflavum</name>
    <dbReference type="NCBI Taxonomy" id="720554"/>
    <lineage>
        <taxon>Bacteria</taxon>
        <taxon>Bacillati</taxon>
        <taxon>Bacillota</taxon>
        <taxon>Clostridia</taxon>
        <taxon>Eubacteriales</taxon>
        <taxon>Oscillospiraceae</taxon>
        <taxon>Acetivibrio</taxon>
    </lineage>
</organism>
<dbReference type="eggNOG" id="COG0652">
    <property type="taxonomic scope" value="Bacteria"/>
</dbReference>
<keyword evidence="4 6" id="KW-0413">Isomerase</keyword>
<evidence type="ECO:0000256" key="2">
    <source>
        <dbReference type="ARBA" id="ARBA00013194"/>
    </source>
</evidence>
<gene>
    <name evidence="6" type="ordered locus">Clocl_0366</name>
</gene>
<keyword evidence="3" id="KW-0697">Rotamase</keyword>
<dbReference type="SUPFAM" id="SSF50891">
    <property type="entry name" value="Cyclophilin-like"/>
    <property type="match status" value="1"/>
</dbReference>
<evidence type="ECO:0000256" key="4">
    <source>
        <dbReference type="ARBA" id="ARBA00023235"/>
    </source>
</evidence>
<dbReference type="Gene3D" id="3.30.457.10">
    <property type="entry name" value="Copper amine oxidase-like, N-terminal domain"/>
    <property type="match status" value="1"/>
</dbReference>
<dbReference type="SUPFAM" id="SSF55383">
    <property type="entry name" value="Copper amine oxidase, domain N"/>
    <property type="match status" value="1"/>
</dbReference>
<evidence type="ECO:0000259" key="5">
    <source>
        <dbReference type="PROSITE" id="PS50072"/>
    </source>
</evidence>
<dbReference type="PRINTS" id="PR00153">
    <property type="entry name" value="CSAPPISMRASE"/>
</dbReference>
<dbReference type="RefSeq" id="WP_014253734.1">
    <property type="nucleotide sequence ID" value="NC_016627.1"/>
</dbReference>
<dbReference type="Gene3D" id="2.40.100.10">
    <property type="entry name" value="Cyclophilin-like"/>
    <property type="match status" value="1"/>
</dbReference>
<dbReference type="OrthoDB" id="9807797at2"/>
<dbReference type="InterPro" id="IPR002130">
    <property type="entry name" value="Cyclophilin-type_PPIase_dom"/>
</dbReference>
<dbReference type="Pfam" id="PF00160">
    <property type="entry name" value="Pro_isomerase"/>
    <property type="match status" value="1"/>
</dbReference>
<proteinExistence type="predicted"/>
<dbReference type="PROSITE" id="PS00170">
    <property type="entry name" value="CSA_PPIASE_1"/>
    <property type="match status" value="1"/>
</dbReference>
<accession>G8M2M8</accession>
<evidence type="ECO:0000256" key="3">
    <source>
        <dbReference type="ARBA" id="ARBA00023110"/>
    </source>
</evidence>
<reference evidence="7" key="1">
    <citation type="submission" date="2011-12" db="EMBL/GenBank/DDBJ databases">
        <title>Complete sequence of Clostridium clariflavum DSM 19732.</title>
        <authorList>
            <consortium name="US DOE Joint Genome Institute"/>
            <person name="Lucas S."/>
            <person name="Han J."/>
            <person name="Lapidus A."/>
            <person name="Cheng J.-F."/>
            <person name="Goodwin L."/>
            <person name="Pitluck S."/>
            <person name="Peters L."/>
            <person name="Teshima H."/>
            <person name="Detter J.C."/>
            <person name="Han C."/>
            <person name="Tapia R."/>
            <person name="Land M."/>
            <person name="Hauser L."/>
            <person name="Kyrpides N."/>
            <person name="Ivanova N."/>
            <person name="Pagani I."/>
            <person name="Kitzmiller T."/>
            <person name="Lynd L."/>
            <person name="Izquierdo J."/>
            <person name="Woyke T."/>
        </authorList>
    </citation>
    <scope>NUCLEOTIDE SEQUENCE [LARGE SCALE GENOMIC DNA]</scope>
    <source>
        <strain evidence="7">DSM 19732 / NBRC 101661 / EBR45</strain>
    </source>
</reference>
<reference evidence="6 7" key="2">
    <citation type="journal article" date="2012" name="Stand. Genomic Sci.">
        <title>Complete Genome Sequence of Clostridium clariflavum DSM 19732.</title>
        <authorList>
            <person name="Izquierdo J.A."/>
            <person name="Goodwin L."/>
            <person name="Davenport K.W."/>
            <person name="Teshima H."/>
            <person name="Bruce D."/>
            <person name="Detter C."/>
            <person name="Tapia R."/>
            <person name="Han S."/>
            <person name="Land M."/>
            <person name="Hauser L."/>
            <person name="Jeffries C.D."/>
            <person name="Han J."/>
            <person name="Pitluck S."/>
            <person name="Nolan M."/>
            <person name="Chen A."/>
            <person name="Huntemann M."/>
            <person name="Mavromatis K."/>
            <person name="Mikhailova N."/>
            <person name="Liolios K."/>
            <person name="Woyke T."/>
            <person name="Lynd L.R."/>
        </authorList>
    </citation>
    <scope>NUCLEOTIDE SEQUENCE [LARGE SCALE GENOMIC DNA]</scope>
    <source>
        <strain evidence="7">DSM 19732 / NBRC 101661 / EBR45</strain>
    </source>
</reference>
<dbReference type="EMBL" id="CP003065">
    <property type="protein sequence ID" value="AEV67102.1"/>
    <property type="molecule type" value="Genomic_DNA"/>
</dbReference>
<sequence precursor="true">MLAKRLMSILVLTLIISCSINVFGLSAEIKKDLKDAVVLLVNSNRAYVNNIKKYIDESNREVRAIVKNGRTLVPLRFISENFGADVSFDDKTKTATINFNGKIVKLTSNDKTMLVNDKTIVMDEPAQIINNRMLVPLRALAENALGKGVFYDNGLIVISNSKTNLDSEKVQDIISRFDDSKSPFSYQLSEPVKGDMIAVIKTNYGDIKIKLFHEDAPLTVENFVRLSQKGYYDGLTFHRVINNFMIQGGDPNGNGTGGESIWGKPFKDEFSSRLYNIRGALSMANRGPNTNGSQFFIVQSPVLDDEVIEYCENIGMEQRLIDAYSDIGGTPWLDGRHTVFGQVYEGMNVVDKIAAVEVGYADKPLEDVVILTIQTYKLGYENEDIIFTENTYTN</sequence>
<dbReference type="STRING" id="720554.Clocl_0366"/>
<comment type="function">
    <text evidence="1">PPIases accelerate the folding of proteins. It catalyzes the cis-trans isomerization of proline imidic peptide bonds in oligopeptides.</text>
</comment>
<dbReference type="InterPro" id="IPR029000">
    <property type="entry name" value="Cyclophilin-like_dom_sf"/>
</dbReference>
<dbReference type="PROSITE" id="PS51257">
    <property type="entry name" value="PROKAR_LIPOPROTEIN"/>
    <property type="match status" value="1"/>
</dbReference>
<dbReference type="InterPro" id="IPR012854">
    <property type="entry name" value="Cu_amine_oxidase-like_N"/>
</dbReference>
<evidence type="ECO:0000313" key="7">
    <source>
        <dbReference type="Proteomes" id="UP000005435"/>
    </source>
</evidence>
<dbReference type="EC" id="5.2.1.8" evidence="2"/>
<dbReference type="Pfam" id="PF07833">
    <property type="entry name" value="Cu_amine_oxidN1"/>
    <property type="match status" value="1"/>
</dbReference>
<dbReference type="GO" id="GO:0006457">
    <property type="term" value="P:protein folding"/>
    <property type="evidence" value="ECO:0007669"/>
    <property type="project" value="InterPro"/>
</dbReference>
<protein>
    <recommendedName>
        <fullName evidence="2">peptidylprolyl isomerase</fullName>
        <ecNumber evidence="2">5.2.1.8</ecNumber>
    </recommendedName>
</protein>
<dbReference type="KEGG" id="ccl:Clocl_0366"/>
<dbReference type="PANTHER" id="PTHR45625:SF4">
    <property type="entry name" value="PEPTIDYLPROLYL ISOMERASE DOMAIN AND WD REPEAT-CONTAINING PROTEIN 1"/>
    <property type="match status" value="1"/>
</dbReference>
<dbReference type="InterPro" id="IPR036582">
    <property type="entry name" value="Mao_N_sf"/>
</dbReference>
<dbReference type="GO" id="GO:0003755">
    <property type="term" value="F:peptidyl-prolyl cis-trans isomerase activity"/>
    <property type="evidence" value="ECO:0007669"/>
    <property type="project" value="UniProtKB-KW"/>
</dbReference>
<evidence type="ECO:0000313" key="6">
    <source>
        <dbReference type="EMBL" id="AEV67102.1"/>
    </source>
</evidence>
<dbReference type="Proteomes" id="UP000005435">
    <property type="component" value="Chromosome"/>
</dbReference>
<dbReference type="AlphaFoldDB" id="G8M2M8"/>
<keyword evidence="7" id="KW-1185">Reference proteome</keyword>
<feature type="domain" description="PPIase cyclophilin-type" evidence="5">
    <location>
        <begin position="197"/>
        <end position="375"/>
    </location>
</feature>